<dbReference type="PANTHER" id="PTHR39188">
    <property type="entry name" value="MEMBRANE-ASSOCIATED ZINC METALLOPROTEASE M50B"/>
    <property type="match status" value="1"/>
</dbReference>
<keyword evidence="7" id="KW-0677">Repeat</keyword>
<dbReference type="PROSITE" id="PS51371">
    <property type="entry name" value="CBS"/>
    <property type="match status" value="1"/>
</dbReference>
<feature type="transmembrane region" description="Helical" evidence="14">
    <location>
        <begin position="172"/>
        <end position="203"/>
    </location>
</feature>
<dbReference type="Gene3D" id="3.10.580.10">
    <property type="entry name" value="CBS-domain"/>
    <property type="match status" value="1"/>
</dbReference>
<dbReference type="GO" id="GO:0008233">
    <property type="term" value="F:peptidase activity"/>
    <property type="evidence" value="ECO:0007669"/>
    <property type="project" value="UniProtKB-KW"/>
</dbReference>
<dbReference type="InterPro" id="IPR008915">
    <property type="entry name" value="Peptidase_M50"/>
</dbReference>
<name>A0ABT0CAU8_THEVL</name>
<accession>A0ABT0CAU8</accession>
<proteinExistence type="inferred from homology"/>
<keyword evidence="11 14" id="KW-0482">Metalloprotease</keyword>
<evidence type="ECO:0000256" key="5">
    <source>
        <dbReference type="ARBA" id="ARBA00022692"/>
    </source>
</evidence>
<gene>
    <name evidence="18" type="ORF">JX360_08335</name>
</gene>
<feature type="transmembrane region" description="Helical" evidence="14">
    <location>
        <begin position="20"/>
        <end position="46"/>
    </location>
</feature>
<organism evidence="18 19">
    <name type="scientific">Thermostichus vulcanus str. 'Rupite'</name>
    <dbReference type="NCBI Taxonomy" id="2813851"/>
    <lineage>
        <taxon>Bacteria</taxon>
        <taxon>Bacillati</taxon>
        <taxon>Cyanobacteriota</taxon>
        <taxon>Cyanophyceae</taxon>
        <taxon>Thermostichales</taxon>
        <taxon>Thermostichaceae</taxon>
        <taxon>Thermostichus</taxon>
    </lineage>
</organism>
<feature type="compositionally biased region" description="Low complexity" evidence="16">
    <location>
        <begin position="388"/>
        <end position="401"/>
    </location>
</feature>
<comment type="similarity">
    <text evidence="2 14">Belongs to the peptidase M50B family.</text>
</comment>
<dbReference type="SUPFAM" id="SSF54631">
    <property type="entry name" value="CBS-domain pair"/>
    <property type="match status" value="1"/>
</dbReference>
<evidence type="ECO:0000259" key="17">
    <source>
        <dbReference type="PROSITE" id="PS51371"/>
    </source>
</evidence>
<evidence type="ECO:0000256" key="3">
    <source>
        <dbReference type="ARBA" id="ARBA00022475"/>
    </source>
</evidence>
<evidence type="ECO:0000256" key="10">
    <source>
        <dbReference type="ARBA" id="ARBA00022989"/>
    </source>
</evidence>
<keyword evidence="6 14" id="KW-0479">Metal-binding</keyword>
<feature type="transmembrane region" description="Helical" evidence="14">
    <location>
        <begin position="58"/>
        <end position="76"/>
    </location>
</feature>
<feature type="domain" description="CBS" evidence="17">
    <location>
        <begin position="302"/>
        <end position="360"/>
    </location>
</feature>
<keyword evidence="4 14" id="KW-0645">Protease</keyword>
<evidence type="ECO:0000256" key="12">
    <source>
        <dbReference type="ARBA" id="ARBA00023122"/>
    </source>
</evidence>
<sequence>MTSRLRIGSLWGIPFFIDYTWFPVALLLTLSYGVLTALGLFLSLLAHELAHSLVARAHGIRVNSITLFIFGGMAAIEREVPNPLGAFWVAVAGPLLNLSLFAFLSLALAWTTPETLLASTLTSLAAINLTLALFNLLPGLPLDGGQMLKAAIWGMTGDRQRGLIWAARTGQWVGFGLLGLGLLVVFAGSLNGLWLGLIGLFILNNARRYSQYAQLQQVLGRLKAGDVMTRNFRVLDAGMSLREFVDRYVVPSSLKTEPEAAQPEPEVYFAEEDGRYRGLVRPELISDIERSQWDHLSLKAILKPMEQLQGVREETPIPQVIQMMRQSEPRRVLVLTPTGAIAGLIDRGDVVAMAARQLGVMLPQEVVQRIRDSQEWPPGFQAEETLASEGSSPSLSLQGSPDLHSKS</sequence>
<keyword evidence="19" id="KW-1185">Reference proteome</keyword>
<dbReference type="PANTHER" id="PTHR39188:SF3">
    <property type="entry name" value="STAGE IV SPORULATION PROTEIN FB"/>
    <property type="match status" value="1"/>
</dbReference>
<protein>
    <recommendedName>
        <fullName evidence="14">Zinc metalloprotease</fullName>
    </recommendedName>
</protein>
<evidence type="ECO:0000256" key="6">
    <source>
        <dbReference type="ARBA" id="ARBA00022723"/>
    </source>
</evidence>
<dbReference type="Pfam" id="PF00571">
    <property type="entry name" value="CBS"/>
    <property type="match status" value="1"/>
</dbReference>
<comment type="cofactor">
    <cofactor evidence="14">
        <name>Zn(2+)</name>
        <dbReference type="ChEBI" id="CHEBI:29105"/>
    </cofactor>
    <text evidence="14">Binds 1 zinc ion per subunit.</text>
</comment>
<evidence type="ECO:0000313" key="18">
    <source>
        <dbReference type="EMBL" id="MCJ2542911.1"/>
    </source>
</evidence>
<evidence type="ECO:0000256" key="14">
    <source>
        <dbReference type="PIRNR" id="PIRNR006404"/>
    </source>
</evidence>
<dbReference type="Proteomes" id="UP000830835">
    <property type="component" value="Unassembled WGS sequence"/>
</dbReference>
<evidence type="ECO:0000256" key="2">
    <source>
        <dbReference type="ARBA" id="ARBA00007931"/>
    </source>
</evidence>
<evidence type="ECO:0000313" key="19">
    <source>
        <dbReference type="Proteomes" id="UP000830835"/>
    </source>
</evidence>
<feature type="region of interest" description="Disordered" evidence="16">
    <location>
        <begin position="373"/>
        <end position="407"/>
    </location>
</feature>
<keyword evidence="10 14" id="KW-1133">Transmembrane helix</keyword>
<evidence type="ECO:0000256" key="9">
    <source>
        <dbReference type="ARBA" id="ARBA00022833"/>
    </source>
</evidence>
<evidence type="ECO:0000256" key="15">
    <source>
        <dbReference type="PROSITE-ProRule" id="PRU00703"/>
    </source>
</evidence>
<dbReference type="RefSeq" id="WP_244350193.1">
    <property type="nucleotide sequence ID" value="NZ_JAFIRA010000017.1"/>
</dbReference>
<keyword evidence="8 14" id="KW-0378">Hydrolase</keyword>
<comment type="caution">
    <text evidence="18">The sequence shown here is derived from an EMBL/GenBank/DDBJ whole genome shotgun (WGS) entry which is preliminary data.</text>
</comment>
<feature type="transmembrane region" description="Helical" evidence="14">
    <location>
        <begin position="116"/>
        <end position="137"/>
    </location>
</feature>
<evidence type="ECO:0000256" key="7">
    <source>
        <dbReference type="ARBA" id="ARBA00022737"/>
    </source>
</evidence>
<dbReference type="CDD" id="cd06164">
    <property type="entry name" value="S2P-M50_SpoIVFB_CBS"/>
    <property type="match status" value="1"/>
</dbReference>
<evidence type="ECO:0000256" key="8">
    <source>
        <dbReference type="ARBA" id="ARBA00022801"/>
    </source>
</evidence>
<dbReference type="GO" id="GO:0006508">
    <property type="term" value="P:proteolysis"/>
    <property type="evidence" value="ECO:0007669"/>
    <property type="project" value="UniProtKB-KW"/>
</dbReference>
<feature type="transmembrane region" description="Helical" evidence="14">
    <location>
        <begin position="88"/>
        <end position="109"/>
    </location>
</feature>
<dbReference type="InterPro" id="IPR000644">
    <property type="entry name" value="CBS_dom"/>
</dbReference>
<keyword evidence="13 14" id="KW-0472">Membrane</keyword>
<dbReference type="Pfam" id="PF02163">
    <property type="entry name" value="Peptidase_M50"/>
    <property type="match status" value="2"/>
</dbReference>
<dbReference type="PIRSF" id="PIRSF006404">
    <property type="entry name" value="UCP006404_Pept_M50_CBS"/>
    <property type="match status" value="1"/>
</dbReference>
<evidence type="ECO:0000256" key="1">
    <source>
        <dbReference type="ARBA" id="ARBA00004651"/>
    </source>
</evidence>
<keyword evidence="3 14" id="KW-1003">Cell membrane</keyword>
<dbReference type="InterPro" id="IPR046342">
    <property type="entry name" value="CBS_dom_sf"/>
</dbReference>
<keyword evidence="9 14" id="KW-0862">Zinc</keyword>
<keyword evidence="12 15" id="KW-0129">CBS domain</keyword>
<comment type="subcellular location">
    <subcellularLocation>
        <location evidence="1 14">Cell membrane</location>
        <topology evidence="1 14">Multi-pass membrane protein</topology>
    </subcellularLocation>
</comment>
<evidence type="ECO:0000256" key="11">
    <source>
        <dbReference type="ARBA" id="ARBA00023049"/>
    </source>
</evidence>
<evidence type="ECO:0000256" key="13">
    <source>
        <dbReference type="ARBA" id="ARBA00023136"/>
    </source>
</evidence>
<reference evidence="18" key="1">
    <citation type="submission" date="2021-02" db="EMBL/GenBank/DDBJ databases">
        <title>The CRISPR/cas machinery reduction and long-range gene transfer in the hot spring cyanobacterium Synechococcus.</title>
        <authorList>
            <person name="Dvorak P."/>
            <person name="Jahodarova E."/>
            <person name="Hasler P."/>
            <person name="Poulickova A."/>
        </authorList>
    </citation>
    <scope>NUCLEOTIDE SEQUENCE</scope>
    <source>
        <strain evidence="18">Rupite</strain>
    </source>
</reference>
<evidence type="ECO:0000256" key="4">
    <source>
        <dbReference type="ARBA" id="ARBA00022670"/>
    </source>
</evidence>
<keyword evidence="5 14" id="KW-0812">Transmembrane</keyword>
<evidence type="ECO:0000256" key="16">
    <source>
        <dbReference type="SAM" id="MobiDB-lite"/>
    </source>
</evidence>
<dbReference type="InterPro" id="IPR016483">
    <property type="entry name" value="UCP006404_Pept_M50_CBS"/>
</dbReference>
<dbReference type="EMBL" id="JAFIRA010000017">
    <property type="protein sequence ID" value="MCJ2542911.1"/>
    <property type="molecule type" value="Genomic_DNA"/>
</dbReference>